<comment type="caution">
    <text evidence="3">The sequence shown here is derived from an EMBL/GenBank/DDBJ whole genome shotgun (WGS) entry which is preliminary data.</text>
</comment>
<reference evidence="3 4" key="1">
    <citation type="submission" date="2020-03" db="EMBL/GenBank/DDBJ databases">
        <title>Dissostichus mawsoni Genome sequencing and assembly.</title>
        <authorList>
            <person name="Park H."/>
        </authorList>
    </citation>
    <scope>NUCLEOTIDE SEQUENCE [LARGE SCALE GENOMIC DNA]</scope>
    <source>
        <strain evidence="3">DM0001</strain>
        <tissue evidence="3">Muscle</tissue>
    </source>
</reference>
<name>A0A7J5YTU1_DISMA</name>
<sequence length="110" mass="13032">MLLKNEALTELSKWETKLLGNLEQYFKQTEGHVYLVEGYRQDFENSAMSLRPHSSSRHQTGMTELDRIKENHTKELENRVCALIEECWEKKVKMTEKELDEELTRCGLKQ</sequence>
<evidence type="ECO:0000259" key="2">
    <source>
        <dbReference type="Pfam" id="PF25974"/>
    </source>
</evidence>
<evidence type="ECO:0000313" key="4">
    <source>
        <dbReference type="Proteomes" id="UP000518266"/>
    </source>
</evidence>
<organism evidence="3 4">
    <name type="scientific">Dissostichus mawsoni</name>
    <name type="common">Antarctic cod</name>
    <dbReference type="NCBI Taxonomy" id="36200"/>
    <lineage>
        <taxon>Eukaryota</taxon>
        <taxon>Metazoa</taxon>
        <taxon>Chordata</taxon>
        <taxon>Craniata</taxon>
        <taxon>Vertebrata</taxon>
        <taxon>Euteleostomi</taxon>
        <taxon>Actinopterygii</taxon>
        <taxon>Neopterygii</taxon>
        <taxon>Teleostei</taxon>
        <taxon>Neoteleostei</taxon>
        <taxon>Acanthomorphata</taxon>
        <taxon>Eupercaria</taxon>
        <taxon>Perciformes</taxon>
        <taxon>Notothenioidei</taxon>
        <taxon>Nototheniidae</taxon>
        <taxon>Dissostichus</taxon>
    </lineage>
</organism>
<feature type="domain" description="Interferon-induced very large GTPase 1" evidence="2">
    <location>
        <begin position="3"/>
        <end position="69"/>
    </location>
</feature>
<dbReference type="Proteomes" id="UP000518266">
    <property type="component" value="Unassembled WGS sequence"/>
</dbReference>
<dbReference type="AlphaFoldDB" id="A0A7J5YTU1"/>
<evidence type="ECO:0000313" key="3">
    <source>
        <dbReference type="EMBL" id="KAF3852870.1"/>
    </source>
</evidence>
<gene>
    <name evidence="3" type="ORF">F7725_006225</name>
</gene>
<dbReference type="InterPro" id="IPR058641">
    <property type="entry name" value="GVIN1_dom"/>
</dbReference>
<keyword evidence="4" id="KW-1185">Reference proteome</keyword>
<dbReference type="Pfam" id="PF25974">
    <property type="entry name" value="URGCP_9th"/>
    <property type="match status" value="1"/>
</dbReference>
<evidence type="ECO:0000256" key="1">
    <source>
        <dbReference type="SAM" id="MobiDB-lite"/>
    </source>
</evidence>
<feature type="region of interest" description="Disordered" evidence="1">
    <location>
        <begin position="49"/>
        <end position="69"/>
    </location>
</feature>
<accession>A0A7J5YTU1</accession>
<dbReference type="EMBL" id="JAAKFY010000009">
    <property type="protein sequence ID" value="KAF3852870.1"/>
    <property type="molecule type" value="Genomic_DNA"/>
</dbReference>
<protein>
    <recommendedName>
        <fullName evidence="2">Interferon-induced very large GTPase 1 domain-containing protein</fullName>
    </recommendedName>
</protein>
<proteinExistence type="predicted"/>